<evidence type="ECO:0000256" key="1">
    <source>
        <dbReference type="SAM" id="SignalP"/>
    </source>
</evidence>
<dbReference type="EMBL" id="CP039690">
    <property type="protein sequence ID" value="QCI66891.1"/>
    <property type="molecule type" value="Genomic_DNA"/>
</dbReference>
<dbReference type="RefSeq" id="WP_136962329.1">
    <property type="nucleotide sequence ID" value="NZ_CP039690.1"/>
</dbReference>
<feature type="chain" id="PRO_5020604676" description="PepSY domain-containing protein" evidence="1">
    <location>
        <begin position="34"/>
        <end position="277"/>
    </location>
</feature>
<keyword evidence="3" id="KW-1185">Reference proteome</keyword>
<dbReference type="OrthoDB" id="8137968at2"/>
<dbReference type="AlphaFoldDB" id="A0A4D7B257"/>
<gene>
    <name evidence="2" type="ORF">E8M01_23170</name>
</gene>
<keyword evidence="1" id="KW-0732">Signal</keyword>
<evidence type="ECO:0000313" key="2">
    <source>
        <dbReference type="EMBL" id="QCI66891.1"/>
    </source>
</evidence>
<accession>A0A4D7B257</accession>
<organism evidence="2 3">
    <name type="scientific">Phreatobacter stygius</name>
    <dbReference type="NCBI Taxonomy" id="1940610"/>
    <lineage>
        <taxon>Bacteria</taxon>
        <taxon>Pseudomonadati</taxon>
        <taxon>Pseudomonadota</taxon>
        <taxon>Alphaproteobacteria</taxon>
        <taxon>Hyphomicrobiales</taxon>
        <taxon>Phreatobacteraceae</taxon>
        <taxon>Phreatobacter</taxon>
    </lineage>
</organism>
<evidence type="ECO:0000313" key="3">
    <source>
        <dbReference type="Proteomes" id="UP000298781"/>
    </source>
</evidence>
<dbReference type="KEGG" id="pstg:E8M01_23170"/>
<name>A0A4D7B257_9HYPH</name>
<dbReference type="Proteomes" id="UP000298781">
    <property type="component" value="Chromosome"/>
</dbReference>
<evidence type="ECO:0008006" key="4">
    <source>
        <dbReference type="Google" id="ProtNLM"/>
    </source>
</evidence>
<sequence>MARNLFPRPRRNIALSAPLAAVVSAVIAGGALAGSTPAVAQPASIETASETVIQGRILDRFGDRLLVDGPAGRILVDLQAVPAQAGALATGQAVRAEGVLSGKVLQARRIAAAEAGPAISGPPNAASLAPPVAMAPVLPLSETEMRLAAGMPLDAGAIGQTLEAAGFAIVGAPIRDGKDTEVAVRDGQGRRWIASLDRFGRLDEVELEDYDDDRVPRRPGFAGPELVQMVARLGFQARGPAEPHDDHFEILVLNGRSELIELHVDFAGQIYKQVWVR</sequence>
<protein>
    <recommendedName>
        <fullName evidence="4">PepSY domain-containing protein</fullName>
    </recommendedName>
</protein>
<proteinExistence type="predicted"/>
<feature type="signal peptide" evidence="1">
    <location>
        <begin position="1"/>
        <end position="33"/>
    </location>
</feature>
<reference evidence="2 3" key="1">
    <citation type="submission" date="2019-04" db="EMBL/GenBank/DDBJ databases">
        <title>Phreatobacter aquaticus sp. nov.</title>
        <authorList>
            <person name="Choi A."/>
        </authorList>
    </citation>
    <scope>NUCLEOTIDE SEQUENCE [LARGE SCALE GENOMIC DNA]</scope>
    <source>
        <strain evidence="2 3">KCTC 52518</strain>
    </source>
</reference>